<keyword evidence="7" id="KW-1185">Reference proteome</keyword>
<dbReference type="AlphaFoldDB" id="A0AAD4KTS1"/>
<feature type="region of interest" description="Disordered" evidence="4">
    <location>
        <begin position="530"/>
        <end position="557"/>
    </location>
</feature>
<dbReference type="InterPro" id="IPR036770">
    <property type="entry name" value="Ankyrin_rpt-contain_sf"/>
</dbReference>
<feature type="signal peptide" evidence="5">
    <location>
        <begin position="1"/>
        <end position="24"/>
    </location>
</feature>
<dbReference type="PROSITE" id="PS50088">
    <property type="entry name" value="ANK_REPEAT"/>
    <property type="match status" value="1"/>
</dbReference>
<sequence length="790" mass="88345">MEAISSLAAILQLLGNAAIAATQAAKFISNVRNAPKTQHDLQVKLDFLTRTVAYLTARLDSRRIPRNGGGGSIGGVSNISNELNCRQEEEEIWQMARDISADCMACASRLEELTMNKGNDSLPSRVKGQIVQEIRKPEIQRIEAKIQANVGNIQLLLSCLKLFVDDDQVARGERIERHLLDIREQYQGLEMLRDHIVSSLRHVLSNGRHAEHDGQRSSQTHSWLITTSSDQDGHEWMQTTDRALRTADSLMDKLSRSGSEPSQASHEIESLSSTGEITIMLEHPLDITPFISPLPLKSPGLTIEAPRLSLDLMTTILDENIIQAKQESEQGRYDECERSLHRAIQYGENRYQHHKQVFEQWFDLQIWLAEVYQMQGKLSEAQSLLAELNQSTAENGPEYCKITPLRRAQLYHAQARFCLYRYDKYHDITLPSLNEVAQTSYTAVEDLVNKNNAESFPDTHLAYLAKACAEIWSEVADLSNDKALSKVLRERHSSLNSNKNDNPLPQAIPMRVPRRHRASTSSAYLAHQSIISSSPSERGMSDTQGPPSETAATETSRVLTQSLCAATEEGYESLSIHMNRPHVDVEERNPSGLTPLLIASKRSDLRCIDLLLRHFSADVNAQDNHGMNALHHLLRGKVSCDDEIIKLLLSRNIDVNAANLADGEMPLHYCVRFKHFEAASLLLKSGRVDIEATNAKNQTAATLAASNNGPFTIPILKLLSDYDAKFDTAAIPRGMLSFVESLKRGQEQRRRRSLQSSQGEAPSVGHRLSSQSSRASRKSTRWSVFSTRSN</sequence>
<dbReference type="Pfam" id="PF12796">
    <property type="entry name" value="Ank_2"/>
    <property type="match status" value="1"/>
</dbReference>
<feature type="chain" id="PRO_5042175169" description="Fungal N-terminal domain-containing protein" evidence="5">
    <location>
        <begin position="25"/>
        <end position="790"/>
    </location>
</feature>
<dbReference type="Pfam" id="PF00023">
    <property type="entry name" value="Ank"/>
    <property type="match status" value="1"/>
</dbReference>
<evidence type="ECO:0008006" key="8">
    <source>
        <dbReference type="Google" id="ProtNLM"/>
    </source>
</evidence>
<feature type="region of interest" description="Disordered" evidence="4">
    <location>
        <begin position="747"/>
        <end position="790"/>
    </location>
</feature>
<dbReference type="SUPFAM" id="SSF48403">
    <property type="entry name" value="Ankyrin repeat"/>
    <property type="match status" value="1"/>
</dbReference>
<evidence type="ECO:0000256" key="2">
    <source>
        <dbReference type="ARBA" id="ARBA00023043"/>
    </source>
</evidence>
<dbReference type="InterPro" id="IPR011990">
    <property type="entry name" value="TPR-like_helical_dom_sf"/>
</dbReference>
<comment type="caution">
    <text evidence="6">The sequence shown here is derived from an EMBL/GenBank/DDBJ whole genome shotgun (WGS) entry which is preliminary data.</text>
</comment>
<evidence type="ECO:0000256" key="1">
    <source>
        <dbReference type="ARBA" id="ARBA00022737"/>
    </source>
</evidence>
<proteinExistence type="predicted"/>
<feature type="repeat" description="ANK" evidence="3">
    <location>
        <begin position="591"/>
        <end position="624"/>
    </location>
</feature>
<evidence type="ECO:0000256" key="4">
    <source>
        <dbReference type="SAM" id="MobiDB-lite"/>
    </source>
</evidence>
<protein>
    <recommendedName>
        <fullName evidence="8">Fungal N-terminal domain-containing protein</fullName>
    </recommendedName>
</protein>
<dbReference type="GeneID" id="70252117"/>
<keyword evidence="1" id="KW-0677">Repeat</keyword>
<reference evidence="6" key="1">
    <citation type="submission" date="2021-12" db="EMBL/GenBank/DDBJ databases">
        <title>Convergent genome expansion in fungi linked to evolution of root-endophyte symbiosis.</title>
        <authorList>
            <consortium name="DOE Joint Genome Institute"/>
            <person name="Ke Y.-H."/>
            <person name="Bonito G."/>
            <person name="Liao H.-L."/>
            <person name="Looney B."/>
            <person name="Rojas-Flechas A."/>
            <person name="Nash J."/>
            <person name="Hameed K."/>
            <person name="Schadt C."/>
            <person name="Martin F."/>
            <person name="Crous P.W."/>
            <person name="Miettinen O."/>
            <person name="Magnuson J.K."/>
            <person name="Labbe J."/>
            <person name="Jacobson D."/>
            <person name="Doktycz M.J."/>
            <person name="Veneault-Fourrey C."/>
            <person name="Kuo A."/>
            <person name="Mondo S."/>
            <person name="Calhoun S."/>
            <person name="Riley R."/>
            <person name="Ohm R."/>
            <person name="LaButti K."/>
            <person name="Andreopoulos B."/>
            <person name="Pangilinan J."/>
            <person name="Nolan M."/>
            <person name="Tritt A."/>
            <person name="Clum A."/>
            <person name="Lipzen A."/>
            <person name="Daum C."/>
            <person name="Barry K."/>
            <person name="Grigoriev I.V."/>
            <person name="Vilgalys R."/>
        </authorList>
    </citation>
    <scope>NUCLEOTIDE SEQUENCE</scope>
    <source>
        <strain evidence="6">PMI_201</strain>
    </source>
</reference>
<keyword evidence="5" id="KW-0732">Signal</keyword>
<evidence type="ECO:0000256" key="5">
    <source>
        <dbReference type="SAM" id="SignalP"/>
    </source>
</evidence>
<dbReference type="PANTHER" id="PTHR24161:SF124">
    <property type="entry name" value="TRANSIENT RECEPTOR POTENTIAL CHANNEL PYREXIA"/>
    <property type="match status" value="1"/>
</dbReference>
<keyword evidence="2 3" id="KW-0040">ANK repeat</keyword>
<evidence type="ECO:0000313" key="7">
    <source>
        <dbReference type="Proteomes" id="UP001201262"/>
    </source>
</evidence>
<dbReference type="RefSeq" id="XP_046071338.1">
    <property type="nucleotide sequence ID" value="XM_046221830.1"/>
</dbReference>
<organism evidence="6 7">
    <name type="scientific">Talaromyces proteolyticus</name>
    <dbReference type="NCBI Taxonomy" id="1131652"/>
    <lineage>
        <taxon>Eukaryota</taxon>
        <taxon>Fungi</taxon>
        <taxon>Dikarya</taxon>
        <taxon>Ascomycota</taxon>
        <taxon>Pezizomycotina</taxon>
        <taxon>Eurotiomycetes</taxon>
        <taxon>Eurotiomycetidae</taxon>
        <taxon>Eurotiales</taxon>
        <taxon>Trichocomaceae</taxon>
        <taxon>Talaromyces</taxon>
        <taxon>Talaromyces sect. Bacilispori</taxon>
    </lineage>
</organism>
<dbReference type="Proteomes" id="UP001201262">
    <property type="component" value="Unassembled WGS sequence"/>
</dbReference>
<dbReference type="Gene3D" id="1.25.40.10">
    <property type="entry name" value="Tetratricopeptide repeat domain"/>
    <property type="match status" value="1"/>
</dbReference>
<dbReference type="SMART" id="SM00248">
    <property type="entry name" value="ANK"/>
    <property type="match status" value="4"/>
</dbReference>
<dbReference type="InterPro" id="IPR002110">
    <property type="entry name" value="Ankyrin_rpt"/>
</dbReference>
<evidence type="ECO:0000313" key="6">
    <source>
        <dbReference type="EMBL" id="KAH8696401.1"/>
    </source>
</evidence>
<dbReference type="SUPFAM" id="SSF48452">
    <property type="entry name" value="TPR-like"/>
    <property type="match status" value="1"/>
</dbReference>
<accession>A0AAD4KTS1</accession>
<dbReference type="PANTHER" id="PTHR24161">
    <property type="entry name" value="ANK_REP_REGION DOMAIN-CONTAINING PROTEIN-RELATED"/>
    <property type="match status" value="1"/>
</dbReference>
<dbReference type="EMBL" id="JAJTJA010000007">
    <property type="protein sequence ID" value="KAH8696401.1"/>
    <property type="molecule type" value="Genomic_DNA"/>
</dbReference>
<evidence type="ECO:0000256" key="3">
    <source>
        <dbReference type="PROSITE-ProRule" id="PRU00023"/>
    </source>
</evidence>
<gene>
    <name evidence="6" type="ORF">BGW36DRAFT_451776</name>
</gene>
<dbReference type="Gene3D" id="1.25.40.20">
    <property type="entry name" value="Ankyrin repeat-containing domain"/>
    <property type="match status" value="1"/>
</dbReference>
<name>A0AAD4KTS1_9EURO</name>